<proteinExistence type="predicted"/>
<keyword evidence="4" id="KW-1185">Reference proteome</keyword>
<evidence type="ECO:0000256" key="2">
    <source>
        <dbReference type="SAM" id="Phobius"/>
    </source>
</evidence>
<dbReference type="EMBL" id="JAQGDS010000002">
    <property type="protein sequence ID" value="KAJ6263302.1"/>
    <property type="molecule type" value="Genomic_DNA"/>
</dbReference>
<evidence type="ECO:0000256" key="1">
    <source>
        <dbReference type="SAM" id="MobiDB-lite"/>
    </source>
</evidence>
<keyword evidence="2" id="KW-1133">Transmembrane helix</keyword>
<reference evidence="3" key="1">
    <citation type="submission" date="2023-01" db="EMBL/GenBank/DDBJ databases">
        <title>The chitinases involved in constricting ring structure development in the nematode-trapping fungus Drechslerella dactyloides.</title>
        <authorList>
            <person name="Wang R."/>
            <person name="Zhang L."/>
            <person name="Tang P."/>
            <person name="Li S."/>
            <person name="Liang L."/>
        </authorList>
    </citation>
    <scope>NUCLEOTIDE SEQUENCE</scope>
    <source>
        <strain evidence="3">YMF1.00031</strain>
    </source>
</reference>
<dbReference type="AlphaFoldDB" id="A0AAD6NM57"/>
<keyword evidence="2" id="KW-0812">Transmembrane</keyword>
<evidence type="ECO:0000313" key="3">
    <source>
        <dbReference type="EMBL" id="KAJ6263302.1"/>
    </source>
</evidence>
<evidence type="ECO:0000313" key="4">
    <source>
        <dbReference type="Proteomes" id="UP001221413"/>
    </source>
</evidence>
<dbReference type="Proteomes" id="UP001221413">
    <property type="component" value="Unassembled WGS sequence"/>
</dbReference>
<organism evidence="3 4">
    <name type="scientific">Drechslerella dactyloides</name>
    <name type="common">Nematode-trapping fungus</name>
    <name type="synonym">Arthrobotrys dactyloides</name>
    <dbReference type="NCBI Taxonomy" id="74499"/>
    <lineage>
        <taxon>Eukaryota</taxon>
        <taxon>Fungi</taxon>
        <taxon>Dikarya</taxon>
        <taxon>Ascomycota</taxon>
        <taxon>Pezizomycotina</taxon>
        <taxon>Orbiliomycetes</taxon>
        <taxon>Orbiliales</taxon>
        <taxon>Orbiliaceae</taxon>
        <taxon>Drechslerella</taxon>
    </lineage>
</organism>
<sequence>MELCCSSHSGFQLPTGIAAGAAEPSSPTTAVRSTSTSTSIATSKSSISSQRKSSSPTSSTAAPASPSSPASTPSPPSPSSTNTIKIAIGASVPVVVIAAAAAAYFAWRRRSRRKGPRVYEKDTKGPVEIGTSNTFFQPTTKISAGDPARSRQSVHELQGISAPVHHINVHEMQ</sequence>
<name>A0AAD6NM57_DREDA</name>
<feature type="transmembrane region" description="Helical" evidence="2">
    <location>
        <begin position="86"/>
        <end position="107"/>
    </location>
</feature>
<keyword evidence="2" id="KW-0472">Membrane</keyword>
<feature type="region of interest" description="Disordered" evidence="1">
    <location>
        <begin position="111"/>
        <end position="133"/>
    </location>
</feature>
<feature type="region of interest" description="Disordered" evidence="1">
    <location>
        <begin position="15"/>
        <end position="83"/>
    </location>
</feature>
<gene>
    <name evidence="3" type="ORF">Dda_1865</name>
</gene>
<comment type="caution">
    <text evidence="3">The sequence shown here is derived from an EMBL/GenBank/DDBJ whole genome shotgun (WGS) entry which is preliminary data.</text>
</comment>
<feature type="compositionally biased region" description="Low complexity" evidence="1">
    <location>
        <begin position="24"/>
        <end position="71"/>
    </location>
</feature>
<accession>A0AAD6NM57</accession>
<protein>
    <submittedName>
        <fullName evidence="3">Uncharacterized protein</fullName>
    </submittedName>
</protein>